<proteinExistence type="predicted"/>
<dbReference type="GeneID" id="54292858"/>
<evidence type="ECO:0000256" key="1">
    <source>
        <dbReference type="SAM" id="MobiDB-lite"/>
    </source>
</evidence>
<evidence type="ECO:0000313" key="2">
    <source>
        <dbReference type="EMBL" id="KAF2136269.1"/>
    </source>
</evidence>
<name>A0A6A6AWF6_9PEZI</name>
<accession>A0A6A6AWF6</accession>
<gene>
    <name evidence="3" type="ORF">K452DRAFT_138255</name>
    <name evidence="2" type="ORF">K452DRAFT_139074</name>
</gene>
<organism evidence="2 4">
    <name type="scientific">Aplosporella prunicola CBS 121167</name>
    <dbReference type="NCBI Taxonomy" id="1176127"/>
    <lineage>
        <taxon>Eukaryota</taxon>
        <taxon>Fungi</taxon>
        <taxon>Dikarya</taxon>
        <taxon>Ascomycota</taxon>
        <taxon>Pezizomycotina</taxon>
        <taxon>Dothideomycetes</taxon>
        <taxon>Dothideomycetes incertae sedis</taxon>
        <taxon>Botryosphaeriales</taxon>
        <taxon>Aplosporellaceae</taxon>
        <taxon>Aplosporella</taxon>
    </lineage>
</organism>
<dbReference type="Proteomes" id="UP000799438">
    <property type="component" value="Unassembled WGS sequence"/>
</dbReference>
<dbReference type="AlphaFoldDB" id="A0A6A6AWF6"/>
<sequence length="170" mass="18376">MWCSRSTGQHPQGPPDRPSPRAALPKLREKKPCQCVCRLTARDSPSPLAIDRQPGEAVKLPGTMVDGMPLPAAVAVAAPDRLRAPRPSRPYAGSPSLSACPKSCCNTTPLPSRAMLIRPTLSLSPTMSRAAARATLMTNFHRTRGLLASHHIRHSLTHTPCTTPERRTQP</sequence>
<dbReference type="EMBL" id="ML995527">
    <property type="protein sequence ID" value="KAF2136269.1"/>
    <property type="molecule type" value="Genomic_DNA"/>
</dbReference>
<protein>
    <submittedName>
        <fullName evidence="2">Uncharacterized protein</fullName>
    </submittedName>
</protein>
<feature type="region of interest" description="Disordered" evidence="1">
    <location>
        <begin position="1"/>
        <end position="27"/>
    </location>
</feature>
<dbReference type="EMBL" id="ML995524">
    <property type="protein sequence ID" value="KAF2136349.1"/>
    <property type="molecule type" value="Genomic_DNA"/>
</dbReference>
<feature type="compositionally biased region" description="Polar residues" evidence="1">
    <location>
        <begin position="1"/>
        <end position="10"/>
    </location>
</feature>
<dbReference type="RefSeq" id="XP_033392067.1">
    <property type="nucleotide sequence ID" value="XM_033535364.1"/>
</dbReference>
<evidence type="ECO:0000313" key="4">
    <source>
        <dbReference type="Proteomes" id="UP000799438"/>
    </source>
</evidence>
<reference evidence="2" key="1">
    <citation type="journal article" date="2020" name="Stud. Mycol.">
        <title>101 Dothideomycetes genomes: a test case for predicting lifestyles and emergence of pathogens.</title>
        <authorList>
            <person name="Haridas S."/>
            <person name="Albert R."/>
            <person name="Binder M."/>
            <person name="Bloem J."/>
            <person name="Labutti K."/>
            <person name="Salamov A."/>
            <person name="Andreopoulos B."/>
            <person name="Baker S."/>
            <person name="Barry K."/>
            <person name="Bills G."/>
            <person name="Bluhm B."/>
            <person name="Cannon C."/>
            <person name="Castanera R."/>
            <person name="Culley D."/>
            <person name="Daum C."/>
            <person name="Ezra D."/>
            <person name="Gonzalez J."/>
            <person name="Henrissat B."/>
            <person name="Kuo A."/>
            <person name="Liang C."/>
            <person name="Lipzen A."/>
            <person name="Lutzoni F."/>
            <person name="Magnuson J."/>
            <person name="Mondo S."/>
            <person name="Nolan M."/>
            <person name="Ohm R."/>
            <person name="Pangilinan J."/>
            <person name="Park H.-J."/>
            <person name="Ramirez L."/>
            <person name="Alfaro M."/>
            <person name="Sun H."/>
            <person name="Tritt A."/>
            <person name="Yoshinaga Y."/>
            <person name="Zwiers L.-H."/>
            <person name="Turgeon B."/>
            <person name="Goodwin S."/>
            <person name="Spatafora J."/>
            <person name="Crous P."/>
            <person name="Grigoriev I."/>
        </authorList>
    </citation>
    <scope>NUCLEOTIDE SEQUENCE</scope>
    <source>
        <strain evidence="2">CBS 121167</strain>
    </source>
</reference>
<evidence type="ECO:0000313" key="3">
    <source>
        <dbReference type="EMBL" id="KAF2136349.1"/>
    </source>
</evidence>
<keyword evidence="4" id="KW-1185">Reference proteome</keyword>